<proteinExistence type="predicted"/>
<organism evidence="1 2">
    <name type="scientific">Rhodococcus erythropolis</name>
    <name type="common">Arthrobacter picolinophilus</name>
    <dbReference type="NCBI Taxonomy" id="1833"/>
    <lineage>
        <taxon>Bacteria</taxon>
        <taxon>Bacillati</taxon>
        <taxon>Actinomycetota</taxon>
        <taxon>Actinomycetes</taxon>
        <taxon>Mycobacteriales</taxon>
        <taxon>Nocardiaceae</taxon>
        <taxon>Rhodococcus</taxon>
        <taxon>Rhodococcus erythropolis group</taxon>
    </lineage>
</organism>
<sequence length="47" mass="4697">MSFLPFPIVIEGIETTGSAAIDGLGRLSVLLYDLLGGTGSATIDAGS</sequence>
<dbReference type="EMBL" id="CP050124">
    <property type="protein sequence ID" value="QIP41271.1"/>
    <property type="molecule type" value="Genomic_DNA"/>
</dbReference>
<reference evidence="1 2" key="1">
    <citation type="submission" date="2020-03" db="EMBL/GenBank/DDBJ databases">
        <title>Screen low temperature-resistant strains for efficient degradation of petroleum hydrocarbons under the low temperature.</title>
        <authorList>
            <person name="Wang Y."/>
            <person name="Chen J."/>
        </authorList>
    </citation>
    <scope>NUCLEOTIDE SEQUENCE [LARGE SCALE GENOMIC DNA]</scope>
    <source>
        <strain evidence="1 2">KB1</strain>
    </source>
</reference>
<evidence type="ECO:0000313" key="1">
    <source>
        <dbReference type="EMBL" id="QIP41271.1"/>
    </source>
</evidence>
<evidence type="ECO:0000313" key="2">
    <source>
        <dbReference type="Proteomes" id="UP000502345"/>
    </source>
</evidence>
<dbReference type="AlphaFoldDB" id="A0A6G9CXD5"/>
<dbReference type="RefSeq" id="WP_007733341.1">
    <property type="nucleotide sequence ID" value="NZ_AP018733.1"/>
</dbReference>
<protein>
    <submittedName>
        <fullName evidence="1">Uncharacterized protein</fullName>
    </submittedName>
</protein>
<dbReference type="Proteomes" id="UP000502345">
    <property type="component" value="Chromosome"/>
</dbReference>
<gene>
    <name evidence="1" type="ORF">G9444_4027</name>
</gene>
<name>A0A6G9CXD5_RHOER</name>
<accession>A0A6G9CXD5</accession>